<dbReference type="EMBL" id="CP042266">
    <property type="protein sequence ID" value="QDY76591.1"/>
    <property type="molecule type" value="Genomic_DNA"/>
</dbReference>
<dbReference type="AlphaFoldDB" id="A0A5B8J9N3"/>
<sequence length="164" mass="18631">MAIALISALVWARSRSRRLVVWSLTLDSLQSWFNLRRAISTRRVEMKRQARSRPVSTTDVILAYLDIWNERDAAARRELMKSVFTEDSLYTDPHNAGLRGHAELSEVIDRARQSFGDLEFTLGTVIGAHHDRALFTWKLGTATTGYDVVEFTGGRIRSVVGFFT</sequence>
<proteinExistence type="predicted"/>
<feature type="domain" description="SnoaL-like" evidence="1">
    <location>
        <begin position="63"/>
        <end position="158"/>
    </location>
</feature>
<dbReference type="Gene3D" id="3.10.450.50">
    <property type="match status" value="1"/>
</dbReference>
<reference evidence="2 3" key="1">
    <citation type="submission" date="2019-07" db="EMBL/GenBank/DDBJ databases">
        <authorList>
            <person name="Zhu P."/>
        </authorList>
    </citation>
    <scope>NUCLEOTIDE SEQUENCE [LARGE SCALE GENOMIC DNA]</scope>
    <source>
        <strain evidence="2 3">SSL-25</strain>
    </source>
</reference>
<organism evidence="2 3">
    <name type="scientific">Streptomyces qinzhouensis</name>
    <dbReference type="NCBI Taxonomy" id="2599401"/>
    <lineage>
        <taxon>Bacteria</taxon>
        <taxon>Bacillati</taxon>
        <taxon>Actinomycetota</taxon>
        <taxon>Actinomycetes</taxon>
        <taxon>Kitasatosporales</taxon>
        <taxon>Streptomycetaceae</taxon>
        <taxon>Streptomyces</taxon>
    </lineage>
</organism>
<evidence type="ECO:0000313" key="3">
    <source>
        <dbReference type="Proteomes" id="UP000320580"/>
    </source>
</evidence>
<protein>
    <submittedName>
        <fullName evidence="2">Nuclear transport factor 2 family protein</fullName>
    </submittedName>
</protein>
<dbReference type="InterPro" id="IPR032710">
    <property type="entry name" value="NTF2-like_dom_sf"/>
</dbReference>
<name>A0A5B8J9N3_9ACTN</name>
<dbReference type="KEGG" id="sqz:FQU76_08645"/>
<accession>A0A5B8J9N3</accession>
<dbReference type="OrthoDB" id="9808719at2"/>
<dbReference type="InterPro" id="IPR037401">
    <property type="entry name" value="SnoaL-like"/>
</dbReference>
<evidence type="ECO:0000313" key="2">
    <source>
        <dbReference type="EMBL" id="QDY76591.1"/>
    </source>
</evidence>
<dbReference type="Proteomes" id="UP000320580">
    <property type="component" value="Chromosome"/>
</dbReference>
<keyword evidence="3" id="KW-1185">Reference proteome</keyword>
<dbReference type="SUPFAM" id="SSF54427">
    <property type="entry name" value="NTF2-like"/>
    <property type="match status" value="1"/>
</dbReference>
<evidence type="ECO:0000259" key="1">
    <source>
        <dbReference type="Pfam" id="PF12680"/>
    </source>
</evidence>
<gene>
    <name evidence="2" type="ORF">FQU76_08645</name>
</gene>
<dbReference type="Pfam" id="PF12680">
    <property type="entry name" value="SnoaL_2"/>
    <property type="match status" value="1"/>
</dbReference>